<protein>
    <recommendedName>
        <fullName evidence="8">MSP domain-containing protein</fullName>
    </recommendedName>
</protein>
<comment type="similarity">
    <text evidence="2">Belongs to the VAMP-associated protein (VAP) (TC 9.B.17) family.</text>
</comment>
<dbReference type="SUPFAM" id="SSF49354">
    <property type="entry name" value="PapD-like"/>
    <property type="match status" value="1"/>
</dbReference>
<dbReference type="Pfam" id="PF00635">
    <property type="entry name" value="Motile_Sperm"/>
    <property type="match status" value="1"/>
</dbReference>
<sequence>MSNKPEQVLIIEPQNELRFRGPFTGAPIASYMKLTNPTNHQKVYFKIKTTAPKRYCVRPNSGLIKPKEICEIAVCLQPYDFDPNEKNKHKFMVQTIVASNEDPDEDPAEIWKDVNADQLMDTKLKCVFENPVSATTATKAKATTSTSKPDSNSTDGKNKTVGEQTKPSPKADVETDEKLLKVAQEVTQLRVEESTLRQENLLLKEEIMKWKNAALGKDVSLASSVSGLTSHSNSPMPMSTTSIIIAVAMVVVGYLLGKLI</sequence>
<dbReference type="PROSITE" id="PS50202">
    <property type="entry name" value="MSP"/>
    <property type="match status" value="1"/>
</dbReference>
<dbReference type="FunCoup" id="A0A7M7G1Q1">
    <property type="interactions" value="929"/>
</dbReference>
<dbReference type="InterPro" id="IPR008962">
    <property type="entry name" value="PapD-like_sf"/>
</dbReference>
<keyword evidence="4 7" id="KW-1133">Transmembrane helix</keyword>
<feature type="compositionally biased region" description="Polar residues" evidence="6">
    <location>
        <begin position="149"/>
        <end position="167"/>
    </location>
</feature>
<dbReference type="GO" id="GO:0061817">
    <property type="term" value="P:endoplasmic reticulum-plasma membrane tethering"/>
    <property type="evidence" value="ECO:0007669"/>
    <property type="project" value="TreeGrafter"/>
</dbReference>
<proteinExistence type="inferred from homology"/>
<evidence type="ECO:0000313" key="9">
    <source>
        <dbReference type="EnsemblMetazoa" id="XP_001599521"/>
    </source>
</evidence>
<dbReference type="InterPro" id="IPR000535">
    <property type="entry name" value="MSP_dom"/>
</dbReference>
<dbReference type="SMR" id="A0A7M7G1Q1"/>
<organism evidence="9 10">
    <name type="scientific">Nasonia vitripennis</name>
    <name type="common">Parasitic wasp</name>
    <dbReference type="NCBI Taxonomy" id="7425"/>
    <lineage>
        <taxon>Eukaryota</taxon>
        <taxon>Metazoa</taxon>
        <taxon>Ecdysozoa</taxon>
        <taxon>Arthropoda</taxon>
        <taxon>Hexapoda</taxon>
        <taxon>Insecta</taxon>
        <taxon>Pterygota</taxon>
        <taxon>Neoptera</taxon>
        <taxon>Endopterygota</taxon>
        <taxon>Hymenoptera</taxon>
        <taxon>Apocrita</taxon>
        <taxon>Proctotrupomorpha</taxon>
        <taxon>Chalcidoidea</taxon>
        <taxon>Pteromalidae</taxon>
        <taxon>Pteromalinae</taxon>
        <taxon>Nasonia</taxon>
    </lineage>
</organism>
<dbReference type="GO" id="GO:0033149">
    <property type="term" value="F:FFAT motif binding"/>
    <property type="evidence" value="ECO:0007669"/>
    <property type="project" value="TreeGrafter"/>
</dbReference>
<feature type="domain" description="MSP" evidence="8">
    <location>
        <begin position="8"/>
        <end position="129"/>
    </location>
</feature>
<name>A0A7M7G1Q1_NASVI</name>
<dbReference type="InterPro" id="IPR016763">
    <property type="entry name" value="VAP"/>
</dbReference>
<dbReference type="Gene3D" id="2.60.40.10">
    <property type="entry name" value="Immunoglobulins"/>
    <property type="match status" value="1"/>
</dbReference>
<dbReference type="GO" id="GO:0005886">
    <property type="term" value="C:plasma membrane"/>
    <property type="evidence" value="ECO:0007669"/>
    <property type="project" value="TreeGrafter"/>
</dbReference>
<keyword evidence="5 7" id="KW-0472">Membrane</keyword>
<evidence type="ECO:0000256" key="7">
    <source>
        <dbReference type="SAM" id="Phobius"/>
    </source>
</evidence>
<dbReference type="InterPro" id="IPR013783">
    <property type="entry name" value="Ig-like_fold"/>
</dbReference>
<evidence type="ECO:0000256" key="2">
    <source>
        <dbReference type="ARBA" id="ARBA00008932"/>
    </source>
</evidence>
<keyword evidence="10" id="KW-1185">Reference proteome</keyword>
<evidence type="ECO:0000256" key="4">
    <source>
        <dbReference type="ARBA" id="ARBA00022989"/>
    </source>
</evidence>
<feature type="region of interest" description="Disordered" evidence="6">
    <location>
        <begin position="137"/>
        <end position="176"/>
    </location>
</feature>
<dbReference type="InParanoid" id="A0A7M7G1Q1"/>
<evidence type="ECO:0000256" key="3">
    <source>
        <dbReference type="ARBA" id="ARBA00022692"/>
    </source>
</evidence>
<evidence type="ECO:0000256" key="6">
    <source>
        <dbReference type="SAM" id="MobiDB-lite"/>
    </source>
</evidence>
<dbReference type="AlphaFoldDB" id="A0A7M7G1Q1"/>
<dbReference type="Proteomes" id="UP000002358">
    <property type="component" value="Chromosome 1"/>
</dbReference>
<dbReference type="EnsemblMetazoa" id="XM_001599471">
    <property type="protein sequence ID" value="XP_001599521"/>
    <property type="gene ID" value="LOC100114006"/>
</dbReference>
<dbReference type="OrthoDB" id="264603at2759"/>
<evidence type="ECO:0000259" key="8">
    <source>
        <dbReference type="PROSITE" id="PS50202"/>
    </source>
</evidence>
<evidence type="ECO:0000256" key="1">
    <source>
        <dbReference type="ARBA" id="ARBA00004211"/>
    </source>
</evidence>
<dbReference type="PIRSF" id="PIRSF019693">
    <property type="entry name" value="VAMP-associated"/>
    <property type="match status" value="1"/>
</dbReference>
<evidence type="ECO:0000313" key="10">
    <source>
        <dbReference type="Proteomes" id="UP000002358"/>
    </source>
</evidence>
<dbReference type="GO" id="GO:0005789">
    <property type="term" value="C:endoplasmic reticulum membrane"/>
    <property type="evidence" value="ECO:0007669"/>
    <property type="project" value="InterPro"/>
</dbReference>
<dbReference type="KEGG" id="nvi:100114006"/>
<keyword evidence="3 7" id="KW-0812">Transmembrane</keyword>
<dbReference type="OMA" id="LRCTFEM"/>
<feature type="compositionally biased region" description="Low complexity" evidence="6">
    <location>
        <begin position="137"/>
        <end position="148"/>
    </location>
</feature>
<dbReference type="PANTHER" id="PTHR10809:SF6">
    <property type="entry name" value="AT11025P-RELATED"/>
    <property type="match status" value="1"/>
</dbReference>
<feature type="transmembrane region" description="Helical" evidence="7">
    <location>
        <begin position="236"/>
        <end position="256"/>
    </location>
</feature>
<accession>A0A7M7G1Q1</accession>
<reference evidence="9" key="1">
    <citation type="submission" date="2021-01" db="UniProtKB">
        <authorList>
            <consortium name="EnsemblMetazoa"/>
        </authorList>
    </citation>
    <scope>IDENTIFICATION</scope>
</reference>
<gene>
    <name evidence="9" type="primary">100114006</name>
</gene>
<dbReference type="PANTHER" id="PTHR10809">
    <property type="entry name" value="VESICLE-ASSOCIATED MEMBRANE PROTEIN-ASSOCIATED PROTEIN"/>
    <property type="match status" value="1"/>
</dbReference>
<evidence type="ECO:0000256" key="5">
    <source>
        <dbReference type="ARBA" id="ARBA00023136"/>
    </source>
</evidence>
<comment type="subcellular location">
    <subcellularLocation>
        <location evidence="1">Membrane</location>
        <topology evidence="1">Single-pass type IV membrane protein</topology>
    </subcellularLocation>
</comment>
<dbReference type="GO" id="GO:0090158">
    <property type="term" value="P:endoplasmic reticulum membrane organization"/>
    <property type="evidence" value="ECO:0007669"/>
    <property type="project" value="TreeGrafter"/>
</dbReference>